<dbReference type="InterPro" id="IPR012675">
    <property type="entry name" value="Beta-grasp_dom_sf"/>
</dbReference>
<keyword evidence="6" id="KW-1185">Reference proteome</keyword>
<evidence type="ECO:0000313" key="5">
    <source>
        <dbReference type="EMBL" id="ABY34079.1"/>
    </source>
</evidence>
<proteinExistence type="predicted"/>
<dbReference type="EMBL" id="CP000909">
    <property type="protein sequence ID" value="ABY34079.1"/>
    <property type="molecule type" value="Genomic_DNA"/>
</dbReference>
<dbReference type="PROSITE" id="PS51085">
    <property type="entry name" value="2FE2S_FER_2"/>
    <property type="match status" value="1"/>
</dbReference>
<sequence length="126" mass="13482">MPKITIGDRSVDVAAGTRLVLAIEQAGIAIGHRCGGYARCTTCRVAFAEGEPEEMTAAEYAKLSERGLLGQYRLSCQIVCHHDMVIADVPMTLESQGWTDTGPAPEPTVTPDPTTLPREVLASRQG</sequence>
<evidence type="ECO:0000256" key="2">
    <source>
        <dbReference type="ARBA" id="ARBA00022827"/>
    </source>
</evidence>
<dbReference type="HOGENOM" id="CLU_082632_5_2_0"/>
<gene>
    <name evidence="5" type="ordered locus">Caur_0846</name>
</gene>
<protein>
    <submittedName>
        <fullName evidence="5">Ferredoxin</fullName>
    </submittedName>
</protein>
<dbReference type="KEGG" id="cau:Caur_0846"/>
<dbReference type="Proteomes" id="UP000002008">
    <property type="component" value="Chromosome"/>
</dbReference>
<keyword evidence="1" id="KW-0285">Flavoprotein</keyword>
<feature type="domain" description="2Fe-2S ferredoxin-type" evidence="4">
    <location>
        <begin position="2"/>
        <end position="92"/>
    </location>
</feature>
<name>A9WGY4_CHLAA</name>
<evidence type="ECO:0000256" key="1">
    <source>
        <dbReference type="ARBA" id="ARBA00022630"/>
    </source>
</evidence>
<evidence type="ECO:0000256" key="3">
    <source>
        <dbReference type="SAM" id="MobiDB-lite"/>
    </source>
</evidence>
<dbReference type="Pfam" id="PF00111">
    <property type="entry name" value="Fer2"/>
    <property type="match status" value="1"/>
</dbReference>
<evidence type="ECO:0000313" key="6">
    <source>
        <dbReference type="Proteomes" id="UP000002008"/>
    </source>
</evidence>
<dbReference type="InParanoid" id="A9WGY4"/>
<dbReference type="AlphaFoldDB" id="A9WGY4"/>
<dbReference type="RefSeq" id="WP_012256735.1">
    <property type="nucleotide sequence ID" value="NC_010175.1"/>
</dbReference>
<dbReference type="PATRIC" id="fig|324602.8.peg.971"/>
<dbReference type="PANTHER" id="PTHR43644">
    <property type="entry name" value="NA(+)-TRANSLOCATING NADH-QUINONE REDUCTASE SUBUNIT"/>
    <property type="match status" value="1"/>
</dbReference>
<dbReference type="STRING" id="324602.Caur_0846"/>
<organism evidence="5 6">
    <name type="scientific">Chloroflexus aurantiacus (strain ATCC 29366 / DSM 635 / J-10-fl)</name>
    <dbReference type="NCBI Taxonomy" id="324602"/>
    <lineage>
        <taxon>Bacteria</taxon>
        <taxon>Bacillati</taxon>
        <taxon>Chloroflexota</taxon>
        <taxon>Chloroflexia</taxon>
        <taxon>Chloroflexales</taxon>
        <taxon>Chloroflexineae</taxon>
        <taxon>Chloroflexaceae</taxon>
        <taxon>Chloroflexus</taxon>
    </lineage>
</organism>
<dbReference type="GO" id="GO:0009055">
    <property type="term" value="F:electron transfer activity"/>
    <property type="evidence" value="ECO:0000318"/>
    <property type="project" value="GO_Central"/>
</dbReference>
<dbReference type="GO" id="GO:0051536">
    <property type="term" value="F:iron-sulfur cluster binding"/>
    <property type="evidence" value="ECO:0007669"/>
    <property type="project" value="InterPro"/>
</dbReference>
<keyword evidence="2" id="KW-0274">FAD</keyword>
<dbReference type="EnsemblBacteria" id="ABY34079">
    <property type="protein sequence ID" value="ABY34079"/>
    <property type="gene ID" value="Caur_0846"/>
</dbReference>
<dbReference type="InterPro" id="IPR036010">
    <property type="entry name" value="2Fe-2S_ferredoxin-like_sf"/>
</dbReference>
<feature type="region of interest" description="Disordered" evidence="3">
    <location>
        <begin position="95"/>
        <end position="126"/>
    </location>
</feature>
<dbReference type="Gene3D" id="3.10.20.30">
    <property type="match status" value="1"/>
</dbReference>
<dbReference type="InterPro" id="IPR001041">
    <property type="entry name" value="2Fe-2S_ferredoxin-type"/>
</dbReference>
<dbReference type="GO" id="GO:0022900">
    <property type="term" value="P:electron transport chain"/>
    <property type="evidence" value="ECO:0000318"/>
    <property type="project" value="GO_Central"/>
</dbReference>
<dbReference type="PANTHER" id="PTHR43644:SF1">
    <property type="entry name" value="NAD(P)H-FLAVIN REDUCTASE"/>
    <property type="match status" value="1"/>
</dbReference>
<reference evidence="6" key="1">
    <citation type="journal article" date="2011" name="BMC Genomics">
        <title>Complete genome sequence of the filamentous anoxygenic phototrophic bacterium Chloroflexus aurantiacus.</title>
        <authorList>
            <person name="Tang K.H."/>
            <person name="Barry K."/>
            <person name="Chertkov O."/>
            <person name="Dalin E."/>
            <person name="Han C.S."/>
            <person name="Hauser L.J."/>
            <person name="Honchak B.M."/>
            <person name="Karbach L.E."/>
            <person name="Land M.L."/>
            <person name="Lapidus A."/>
            <person name="Larimer F.W."/>
            <person name="Mikhailova N."/>
            <person name="Pitluck S."/>
            <person name="Pierson B.K."/>
            <person name="Blankenship R.E."/>
        </authorList>
    </citation>
    <scope>NUCLEOTIDE SEQUENCE [LARGE SCALE GENOMIC DNA]</scope>
    <source>
        <strain evidence="6">ATCC 29366 / DSM 635 / J-10-fl</strain>
    </source>
</reference>
<dbReference type="eggNOG" id="COG0633">
    <property type="taxonomic scope" value="Bacteria"/>
</dbReference>
<evidence type="ECO:0000259" key="4">
    <source>
        <dbReference type="PROSITE" id="PS51085"/>
    </source>
</evidence>
<accession>A9WGY4</accession>
<dbReference type="SUPFAM" id="SSF54292">
    <property type="entry name" value="2Fe-2S ferredoxin-like"/>
    <property type="match status" value="1"/>
</dbReference>
<dbReference type="CDD" id="cd00207">
    <property type="entry name" value="fer2"/>
    <property type="match status" value="1"/>
</dbReference>